<organism evidence="5">
    <name type="scientific">Ignavibacterium album</name>
    <dbReference type="NCBI Taxonomy" id="591197"/>
    <lineage>
        <taxon>Bacteria</taxon>
        <taxon>Pseudomonadati</taxon>
        <taxon>Ignavibacteriota</taxon>
        <taxon>Ignavibacteria</taxon>
        <taxon>Ignavibacteriales</taxon>
        <taxon>Ignavibacteriaceae</taxon>
        <taxon>Ignavibacterium</taxon>
    </lineage>
</organism>
<dbReference type="Gene3D" id="2.60.40.4070">
    <property type="match status" value="1"/>
</dbReference>
<keyword evidence="1" id="KW-0732">Signal</keyword>
<dbReference type="EMBL" id="DSUJ01000008">
    <property type="protein sequence ID" value="HFI90858.1"/>
    <property type="molecule type" value="Genomic_DNA"/>
</dbReference>
<dbReference type="Pfam" id="PF08126">
    <property type="entry name" value="Propeptide_C25"/>
    <property type="match status" value="1"/>
</dbReference>
<dbReference type="InterPro" id="IPR001769">
    <property type="entry name" value="Gingipain"/>
</dbReference>
<dbReference type="Pfam" id="PF01364">
    <property type="entry name" value="Peptidase_C25"/>
    <property type="match status" value="1"/>
</dbReference>
<reference evidence="5" key="1">
    <citation type="journal article" date="2020" name="mSystems">
        <title>Genome- and Community-Level Interaction Insights into Carbon Utilization and Element Cycling Functions of Hydrothermarchaeota in Hydrothermal Sediment.</title>
        <authorList>
            <person name="Zhou Z."/>
            <person name="Liu Y."/>
            <person name="Xu W."/>
            <person name="Pan J."/>
            <person name="Luo Z.H."/>
            <person name="Li M."/>
        </authorList>
    </citation>
    <scope>NUCLEOTIDE SEQUENCE [LARGE SCALE GENOMIC DNA]</scope>
    <source>
        <strain evidence="5">SpSt-479</strain>
    </source>
</reference>
<dbReference type="GO" id="GO:0004197">
    <property type="term" value="F:cysteine-type endopeptidase activity"/>
    <property type="evidence" value="ECO:0007669"/>
    <property type="project" value="InterPro"/>
</dbReference>
<feature type="domain" description="Gingipain" evidence="2">
    <location>
        <begin position="602"/>
        <end position="961"/>
    </location>
</feature>
<dbReference type="Gene3D" id="2.60.40.3800">
    <property type="match status" value="1"/>
</dbReference>
<feature type="domain" description="Gingipain propeptide" evidence="4">
    <location>
        <begin position="22"/>
        <end position="183"/>
    </location>
</feature>
<dbReference type="InterPro" id="IPR029030">
    <property type="entry name" value="Caspase-like_dom_sf"/>
</dbReference>
<dbReference type="InterPro" id="IPR011635">
    <property type="entry name" value="CARDB"/>
</dbReference>
<dbReference type="Gene3D" id="2.60.40.10">
    <property type="entry name" value="Immunoglobulins"/>
    <property type="match status" value="2"/>
</dbReference>
<dbReference type="SUPFAM" id="SSF63825">
    <property type="entry name" value="YWTD domain"/>
    <property type="match status" value="1"/>
</dbReference>
<accession>A0A7V3E724</accession>
<comment type="caution">
    <text evidence="5">The sequence shown here is derived from an EMBL/GenBank/DDBJ whole genome shotgun (WGS) entry which is preliminary data.</text>
</comment>
<sequence>MKLSPLAFFILFISSQDFFTQQIKVIESNPTELIIRITFNQINIRDTIISGKLFNYVSTEDFSVREPGEPWLPLKTLNIALPPVSSPTINILEEEAVLKENKFILPFPKEDPSIDKSFIENFNEKIYSSNSFFPSSPVEFVNEYIFRYVKVKVLGISPVQFNPVSKKIKILNSLTIKISYNAEKGLLLTGISDPMTDDYINTMLINSDVAKDFKYKFPQPYNVLLNQWYNPNANYFKIYFKKKGLYRITYEELINNGVPINQGIEISKIALYGQGEIIPIDIEDGGDGVFNSGDYFQFVGFEAPASPFSNLNIYNNSNVYWFTYESPIDTGKYKIVDGDPRPPNFFAFTVDKYLEKVRYEKDLIFDRYGLAPNGNRDYWTWGKATARSRAPEFGFEDFFEPFYQHWADSPYVYLNVNLHGINNNFWCSTHRAKIFLTDQFVGEVLWDGQNETNYNTKFYVGNDSIRIYPSGNRFQVKVYGDACANVDDDEIRVNWFEFLYWKSLRIDSNYFNFITPPNSYGIARIWLSGWQSDNAKIYIPSKSKLIKNPEFYNLYNSVRYLDTIITRTEYFIASNNSFLTVDSIKADNSKSDLRNITNKADYIIITHSKFKSIADQLKNFRETNFPDSTIINPKIMVVDVQDIYDEFSSGLLDPFAIKNFISYAFSNYVSPAPSYVSLVGDMSYDYRKIFSNSRENYIPSIPYWTYQYGLAASDNMFVAVAGSDIVPDLALGRISIEEVSEGQIILDKIFNYPSDDSKEWKQKVLLFASGLNDADENNFGFNDASLFLEDYFIAPKGFTTKKVFRYPNKPRHYPFQGGTAELREAINQGGVIANYYGHGGGYQWDFMFLNDDIYELQNGGKLPFIVSVTCYTAHFDNQDVFGEQFIKVPDKGCIAFFGSSGLTYWGAGKGINEQIFSQIFNGKNFVIGKAILKAKQNVQSTGFYESQIALQTLLGEPLVRLAFPDKPDFQIKNNSLTISKENPIVNDTLFVSVIIRNLGPKYNSDSLVVELFASSPDTNYRIDSTRIPNFAIADTINFTWIPNLSGLYTLRTEVNINNPIPEMDNTDNIASNTFVIYNIGEPSIIKPIDGYVSTDQNIKFYLADMGEMIGMNILYEIEIDTSNNFSNPIQTSGLLIPSDGLLIWTSGQLPSGYYLWRARTFDGQNFSPWSKPRKFSVLSQFSNGYFIGGKHLKNVESYNLLLNQSGTGVVLNTELQPPRPANNTLLNSFVINPALPDSIHLNTITTDGTYIYIATNWYFALGNNPYEYSKIYKIGTGNNGTVQGQFYGQFSDFFGRVDLQIFYHSDGNIYVATGDPHYLKRINTKTEQIDSVYIPDGLLERESARSDSGSFYLNSDGTYVYNITVKDTSGSNKYVIRKFDPANNWIKVGNDIILSGSSYSSLSSFFIYEDNIYLLESFDANFIRRNKLSTGTFVEEWLLYTPMQGYYSLCYDWQNNVVYSGTFRAGFPVKISRFMGTFTDANGYLVTDWVGPAKKWNSLIVNINNPSPTATYKINLFGLNSSTRLVDTLFQDITPDFSLSNINSQTYPFLKASIMLHDSSFGVVNQISIESINFDYISYPEVFVSNNSLEVEPDSILQGLNTTLKVKVFNAGLSQADSITVKLYLINADSLFTTFNYSLPSDSSVTLSHSFNTSPLIFENSLRAIIEPNEREFYSFNNQVDKTFYVSRDSINPKFNITFDGRDILDGDIISSEPVVYMSLEDNSPLPLDTTNFTIVHNNIPLRFSNPDLSFSYSPYPNSKAEIVWTPKLNDGRHVLEVLAKDASNNFFDTTSYRKIFYVYNDPDLRQVYNYPNPFKDDTYFTFELRGVNPPEEFRIKVYTIAGRLIREINIPPSSLQIGFNKIYWDGRDEDGDEIANGLYFYKIISKQGDEVKTVTQKLAKVK</sequence>
<feature type="domain" description="CARDB" evidence="3">
    <location>
        <begin position="966"/>
        <end position="1071"/>
    </location>
</feature>
<dbReference type="InterPro" id="IPR012600">
    <property type="entry name" value="Propeptide_C25"/>
</dbReference>
<dbReference type="InterPro" id="IPR029031">
    <property type="entry name" value="Gingipain_N_sf"/>
</dbReference>
<evidence type="ECO:0000313" key="5">
    <source>
        <dbReference type="EMBL" id="HFI90858.1"/>
    </source>
</evidence>
<dbReference type="Gene3D" id="3.40.50.1460">
    <property type="match status" value="1"/>
</dbReference>
<dbReference type="SUPFAM" id="SSF52129">
    <property type="entry name" value="Caspase-like"/>
    <property type="match status" value="1"/>
</dbReference>
<protein>
    <submittedName>
        <fullName evidence="5">Uncharacterized protein</fullName>
    </submittedName>
</protein>
<evidence type="ECO:0000259" key="2">
    <source>
        <dbReference type="Pfam" id="PF01364"/>
    </source>
</evidence>
<evidence type="ECO:0000256" key="1">
    <source>
        <dbReference type="ARBA" id="ARBA00022729"/>
    </source>
</evidence>
<dbReference type="Pfam" id="PF07705">
    <property type="entry name" value="CARDB"/>
    <property type="match status" value="1"/>
</dbReference>
<dbReference type="InterPro" id="IPR038490">
    <property type="entry name" value="Gingipain_propep_sf"/>
</dbReference>
<dbReference type="GO" id="GO:0006508">
    <property type="term" value="P:proteolysis"/>
    <property type="evidence" value="ECO:0007669"/>
    <property type="project" value="InterPro"/>
</dbReference>
<name>A0A7V3E724_9BACT</name>
<proteinExistence type="predicted"/>
<gene>
    <name evidence="5" type="ORF">ENS31_04905</name>
</gene>
<dbReference type="InterPro" id="IPR013783">
    <property type="entry name" value="Ig-like_fold"/>
</dbReference>
<dbReference type="Gene3D" id="3.40.50.10390">
    <property type="entry name" value="Gingipain r, domain 1"/>
    <property type="match status" value="1"/>
</dbReference>
<evidence type="ECO:0000259" key="4">
    <source>
        <dbReference type="Pfam" id="PF08126"/>
    </source>
</evidence>
<evidence type="ECO:0000259" key="3">
    <source>
        <dbReference type="Pfam" id="PF07705"/>
    </source>
</evidence>